<evidence type="ECO:0000313" key="1">
    <source>
        <dbReference type="EMBL" id="MCF1752762.1"/>
    </source>
</evidence>
<proteinExistence type="predicted"/>
<keyword evidence="2" id="KW-1185">Reference proteome</keyword>
<accession>A0ABS9BXG8</accession>
<dbReference type="RefSeq" id="WP_234862612.1">
    <property type="nucleotide sequence ID" value="NZ_JAKEVZ010000015.1"/>
</dbReference>
<protein>
    <recommendedName>
        <fullName evidence="3">GyrI-like small molecule binding domain-containing protein</fullName>
    </recommendedName>
</protein>
<name>A0ABS9BXG8_9BACT</name>
<dbReference type="Proteomes" id="UP001201449">
    <property type="component" value="Unassembled WGS sequence"/>
</dbReference>
<evidence type="ECO:0008006" key="3">
    <source>
        <dbReference type="Google" id="ProtNLM"/>
    </source>
</evidence>
<organism evidence="1 2">
    <name type="scientific">Mariniradius sediminis</name>
    <dbReference type="NCBI Taxonomy" id="2909237"/>
    <lineage>
        <taxon>Bacteria</taxon>
        <taxon>Pseudomonadati</taxon>
        <taxon>Bacteroidota</taxon>
        <taxon>Cytophagia</taxon>
        <taxon>Cytophagales</taxon>
        <taxon>Cyclobacteriaceae</taxon>
        <taxon>Mariniradius</taxon>
    </lineage>
</organism>
<evidence type="ECO:0000313" key="2">
    <source>
        <dbReference type="Proteomes" id="UP001201449"/>
    </source>
</evidence>
<dbReference type="EMBL" id="JAKEVZ010000015">
    <property type="protein sequence ID" value="MCF1752762.1"/>
    <property type="molecule type" value="Genomic_DNA"/>
</dbReference>
<comment type="caution">
    <text evidence="1">The sequence shown here is derived from an EMBL/GenBank/DDBJ whole genome shotgun (WGS) entry which is preliminary data.</text>
</comment>
<sequence>MKKKVILIGLPILVAVLAFTFYQMGGFREIKLEVWENPQIELSGLRFVGIPQDKQLRESFEQMEQVLQQHPEARLHTIYFREPAGKLDTMEVFVGIEKKWLTAAQPGFENLNLSAPQAAVAHIHRHRFVMPNPETVKASLRDFAKANKLPEPTLFIDQIVNPEEVRVIGISPIQQ</sequence>
<gene>
    <name evidence="1" type="ORF">L0U89_17015</name>
</gene>
<reference evidence="1 2" key="1">
    <citation type="submission" date="2022-01" db="EMBL/GenBank/DDBJ databases">
        <title>Mariniradius saccharolyticus sp. nov., isolated from sediment of a river.</title>
        <authorList>
            <person name="Liu H."/>
        </authorList>
    </citation>
    <scope>NUCLEOTIDE SEQUENCE [LARGE SCALE GENOMIC DNA]</scope>
    <source>
        <strain evidence="1 2">RY-2</strain>
    </source>
</reference>